<dbReference type="PRINTS" id="PR00037">
    <property type="entry name" value="HTHLACR"/>
</dbReference>
<dbReference type="InterPro" id="IPR036390">
    <property type="entry name" value="WH_DNA-bd_sf"/>
</dbReference>
<sequence length="68" mass="7340">MAVADHISAAVDTGKLRPGSRLPPERELAESYGVSYMTVRRAMKELRERGVVVSVHGKGTFIAEPSGD</sequence>
<keyword evidence="3" id="KW-0804">Transcription</keyword>
<dbReference type="SUPFAM" id="SSF46785">
    <property type="entry name" value="Winged helix' DNA-binding domain"/>
    <property type="match status" value="1"/>
</dbReference>
<comment type="caution">
    <text evidence="5">The sequence shown here is derived from an EMBL/GenBank/DDBJ whole genome shotgun (WGS) entry which is preliminary data.</text>
</comment>
<organism evidence="5 6">
    <name type="scientific">Nocardiopsis coralli</name>
    <dbReference type="NCBI Taxonomy" id="2772213"/>
    <lineage>
        <taxon>Bacteria</taxon>
        <taxon>Bacillati</taxon>
        <taxon>Actinomycetota</taxon>
        <taxon>Actinomycetes</taxon>
        <taxon>Streptosporangiales</taxon>
        <taxon>Nocardiopsidaceae</taxon>
        <taxon>Nocardiopsis</taxon>
    </lineage>
</organism>
<keyword evidence="2" id="KW-0238">DNA-binding</keyword>
<evidence type="ECO:0000259" key="4">
    <source>
        <dbReference type="PROSITE" id="PS50949"/>
    </source>
</evidence>
<dbReference type="InterPro" id="IPR050679">
    <property type="entry name" value="Bact_HTH_transcr_reg"/>
</dbReference>
<name>A0ABR9P8E7_9ACTN</name>
<accession>A0ABR9P8E7</accession>
<dbReference type="SMART" id="SM00345">
    <property type="entry name" value="HTH_GNTR"/>
    <property type="match status" value="1"/>
</dbReference>
<evidence type="ECO:0000313" key="5">
    <source>
        <dbReference type="EMBL" id="MBE3000129.1"/>
    </source>
</evidence>
<evidence type="ECO:0000256" key="1">
    <source>
        <dbReference type="ARBA" id="ARBA00023015"/>
    </source>
</evidence>
<gene>
    <name evidence="5" type="ORF">IDM40_15650</name>
</gene>
<dbReference type="InterPro" id="IPR000524">
    <property type="entry name" value="Tscrpt_reg_HTH_GntR"/>
</dbReference>
<dbReference type="PANTHER" id="PTHR44846">
    <property type="entry name" value="MANNOSYL-D-GLYCERATE TRANSPORT/METABOLISM SYSTEM REPRESSOR MNGR-RELATED"/>
    <property type="match status" value="1"/>
</dbReference>
<reference evidence="5 6" key="1">
    <citation type="submission" date="2020-09" db="EMBL/GenBank/DDBJ databases">
        <title>Diversity and distribution of actinomycetes associated with coral in the coast of Hainan.</title>
        <authorList>
            <person name="Li F."/>
        </authorList>
    </citation>
    <scope>NUCLEOTIDE SEQUENCE [LARGE SCALE GENOMIC DNA]</scope>
    <source>
        <strain evidence="5 6">HNM0947</strain>
    </source>
</reference>
<dbReference type="CDD" id="cd07377">
    <property type="entry name" value="WHTH_GntR"/>
    <property type="match status" value="1"/>
</dbReference>
<keyword evidence="1" id="KW-0805">Transcription regulation</keyword>
<protein>
    <submittedName>
        <fullName evidence="5">Winged helix-turn-helix transcriptional regulator</fullName>
    </submittedName>
</protein>
<dbReference type="InterPro" id="IPR036388">
    <property type="entry name" value="WH-like_DNA-bd_sf"/>
</dbReference>
<evidence type="ECO:0000256" key="2">
    <source>
        <dbReference type="ARBA" id="ARBA00023125"/>
    </source>
</evidence>
<dbReference type="Pfam" id="PF00392">
    <property type="entry name" value="GntR"/>
    <property type="match status" value="1"/>
</dbReference>
<dbReference type="EMBL" id="JADBGI010000013">
    <property type="protein sequence ID" value="MBE3000129.1"/>
    <property type="molecule type" value="Genomic_DNA"/>
</dbReference>
<feature type="domain" description="HTH gntR-type" evidence="4">
    <location>
        <begin position="1"/>
        <end position="65"/>
    </location>
</feature>
<dbReference type="PRINTS" id="PR00035">
    <property type="entry name" value="HTHGNTR"/>
</dbReference>
<dbReference type="InterPro" id="IPR001034">
    <property type="entry name" value="DeoR_HTH"/>
</dbReference>
<dbReference type="Proteomes" id="UP000806528">
    <property type="component" value="Unassembled WGS sequence"/>
</dbReference>
<dbReference type="Gene3D" id="1.10.10.10">
    <property type="entry name" value="Winged helix-like DNA-binding domain superfamily/Winged helix DNA-binding domain"/>
    <property type="match status" value="1"/>
</dbReference>
<dbReference type="PROSITE" id="PS50949">
    <property type="entry name" value="HTH_GNTR"/>
    <property type="match status" value="1"/>
</dbReference>
<keyword evidence="6" id="KW-1185">Reference proteome</keyword>
<proteinExistence type="predicted"/>
<evidence type="ECO:0000313" key="6">
    <source>
        <dbReference type="Proteomes" id="UP000806528"/>
    </source>
</evidence>
<evidence type="ECO:0000256" key="3">
    <source>
        <dbReference type="ARBA" id="ARBA00023163"/>
    </source>
</evidence>